<comment type="subcellular location">
    <subcellularLocation>
        <location evidence="8">Golgi apparatus</location>
        <location evidence="8">trans-Golgi network membrane</location>
        <topology evidence="8">Single-pass type IV membrane protein</topology>
    </subcellularLocation>
</comment>
<evidence type="ECO:0000256" key="5">
    <source>
        <dbReference type="ARBA" id="ARBA00022989"/>
    </source>
</evidence>
<keyword evidence="2" id="KW-0813">Transport</keyword>
<proteinExistence type="inferred from homology"/>
<keyword evidence="7 9" id="KW-0472">Membrane</keyword>
<dbReference type="GO" id="GO:0016020">
    <property type="term" value="C:membrane"/>
    <property type="evidence" value="ECO:0007669"/>
    <property type="project" value="InterPro"/>
</dbReference>
<dbReference type="EMBL" id="OX465080">
    <property type="protein sequence ID" value="CAI9281967.1"/>
    <property type="molecule type" value="Genomic_DNA"/>
</dbReference>
<protein>
    <recommendedName>
        <fullName evidence="10">Syntaxin 6/10/61 N-terminal domain-containing protein</fullName>
    </recommendedName>
</protein>
<feature type="transmembrane region" description="Helical" evidence="9">
    <location>
        <begin position="296"/>
        <end position="314"/>
    </location>
</feature>
<dbReference type="PANTHER" id="PTHR34949:SF6">
    <property type="entry name" value="EXPRESSED PROTEIN"/>
    <property type="match status" value="1"/>
</dbReference>
<dbReference type="InterPro" id="IPR010989">
    <property type="entry name" value="SNARE"/>
</dbReference>
<dbReference type="FunFam" id="1.20.58.90:FF:000004">
    <property type="entry name" value="Syntaxin 10"/>
    <property type="match status" value="1"/>
</dbReference>
<reference evidence="11" key="1">
    <citation type="submission" date="2023-04" db="EMBL/GenBank/DDBJ databases">
        <authorList>
            <person name="Vijverberg K."/>
            <person name="Xiong W."/>
            <person name="Schranz E."/>
        </authorList>
    </citation>
    <scope>NUCLEOTIDE SEQUENCE</scope>
</reference>
<feature type="domain" description="Syntaxin 6/10/61 N-terminal" evidence="10">
    <location>
        <begin position="11"/>
        <end position="100"/>
    </location>
</feature>
<organism evidence="11 12">
    <name type="scientific">Lactuca saligna</name>
    <name type="common">Willowleaf lettuce</name>
    <dbReference type="NCBI Taxonomy" id="75948"/>
    <lineage>
        <taxon>Eukaryota</taxon>
        <taxon>Viridiplantae</taxon>
        <taxon>Streptophyta</taxon>
        <taxon>Embryophyta</taxon>
        <taxon>Tracheophyta</taxon>
        <taxon>Spermatophyta</taxon>
        <taxon>Magnoliopsida</taxon>
        <taxon>eudicotyledons</taxon>
        <taxon>Gunneridae</taxon>
        <taxon>Pentapetalae</taxon>
        <taxon>asterids</taxon>
        <taxon>campanulids</taxon>
        <taxon>Asterales</taxon>
        <taxon>Asteraceae</taxon>
        <taxon>Cichorioideae</taxon>
        <taxon>Cichorieae</taxon>
        <taxon>Lactucinae</taxon>
        <taxon>Lactuca</taxon>
    </lineage>
</organism>
<dbReference type="GO" id="GO:0048193">
    <property type="term" value="P:Golgi vesicle transport"/>
    <property type="evidence" value="ECO:0007669"/>
    <property type="project" value="InterPro"/>
</dbReference>
<evidence type="ECO:0000313" key="12">
    <source>
        <dbReference type="Proteomes" id="UP001177003"/>
    </source>
</evidence>
<dbReference type="PANTHER" id="PTHR34949">
    <property type="entry name" value="OS05G0443700 PROTEIN"/>
    <property type="match status" value="1"/>
</dbReference>
<dbReference type="GO" id="GO:0005794">
    <property type="term" value="C:Golgi apparatus"/>
    <property type="evidence" value="ECO:0007669"/>
    <property type="project" value="UniProtKB-SubCell"/>
</dbReference>
<dbReference type="CDD" id="cd21442">
    <property type="entry name" value="SNARE_NTD_STX6-like"/>
    <property type="match status" value="1"/>
</dbReference>
<comment type="similarity">
    <text evidence="1">Belongs to the syntaxin family.</text>
</comment>
<keyword evidence="12" id="KW-1185">Reference proteome</keyword>
<dbReference type="GO" id="GO:0015031">
    <property type="term" value="P:protein transport"/>
    <property type="evidence" value="ECO:0007669"/>
    <property type="project" value="UniProtKB-KW"/>
</dbReference>
<evidence type="ECO:0000256" key="3">
    <source>
        <dbReference type="ARBA" id="ARBA00022692"/>
    </source>
</evidence>
<keyword evidence="6" id="KW-0333">Golgi apparatus</keyword>
<evidence type="ECO:0000256" key="8">
    <source>
        <dbReference type="ARBA" id="ARBA00037801"/>
    </source>
</evidence>
<dbReference type="Pfam" id="PF09177">
    <property type="entry name" value="STX6_10_61_N"/>
    <property type="match status" value="1"/>
</dbReference>
<dbReference type="SUPFAM" id="SSF47661">
    <property type="entry name" value="t-snare proteins"/>
    <property type="match status" value="1"/>
</dbReference>
<keyword evidence="5 9" id="KW-1133">Transmembrane helix</keyword>
<sequence length="315" mass="36025">MSSHFERWEKDPFFSAAEEVQESADRMESTYRTLIHALKEPSAWKTEELRRDLRTAHGTAKWQLEEFEKAVEQSYIKSSTEDAKTRHREFIKAIDCQISKASKALDESAIPTGKPPRPWIRLNEGETEELASFLSGSKSNVDQKQKQKLPSKVQCLNEKNEKKVSGHRRTASAGADIGGAWNIVVDDDGGKPEEPPRKIPSFSGFLNAMDSAAKLQWSKNGYRKLKLIDNRHEADVKLSEIQPLSKGINACYERSKSCLENGDDCYQKQLYGWYGGIQRQLQRSQYYVQYSRPTQIIFWILVLIFIFAIVTVNVI</sequence>
<evidence type="ECO:0000256" key="7">
    <source>
        <dbReference type="ARBA" id="ARBA00023136"/>
    </source>
</evidence>
<dbReference type="Proteomes" id="UP001177003">
    <property type="component" value="Chromosome 4"/>
</dbReference>
<name>A0AA36E4N8_LACSI</name>
<evidence type="ECO:0000313" key="11">
    <source>
        <dbReference type="EMBL" id="CAI9281967.1"/>
    </source>
</evidence>
<dbReference type="AlphaFoldDB" id="A0AA36E4N8"/>
<evidence type="ECO:0000256" key="4">
    <source>
        <dbReference type="ARBA" id="ARBA00022927"/>
    </source>
</evidence>
<gene>
    <name evidence="11" type="ORF">LSALG_LOCUS21633</name>
</gene>
<evidence type="ECO:0000256" key="6">
    <source>
        <dbReference type="ARBA" id="ARBA00023034"/>
    </source>
</evidence>
<accession>A0AA36E4N8</accession>
<keyword evidence="3 9" id="KW-0812">Transmembrane</keyword>
<evidence type="ECO:0000256" key="2">
    <source>
        <dbReference type="ARBA" id="ARBA00022448"/>
    </source>
</evidence>
<evidence type="ECO:0000259" key="10">
    <source>
        <dbReference type="Pfam" id="PF09177"/>
    </source>
</evidence>
<evidence type="ECO:0000256" key="1">
    <source>
        <dbReference type="ARBA" id="ARBA00009063"/>
    </source>
</evidence>
<dbReference type="Gene3D" id="1.20.58.90">
    <property type="match status" value="1"/>
</dbReference>
<dbReference type="InterPro" id="IPR015260">
    <property type="entry name" value="Syntaxin-6/10/61_N"/>
</dbReference>
<keyword evidence="4" id="KW-0653">Protein transport</keyword>
<evidence type="ECO:0000256" key="9">
    <source>
        <dbReference type="SAM" id="Phobius"/>
    </source>
</evidence>